<dbReference type="AlphaFoldDB" id="A0A140DSP3"/>
<organism evidence="2 3">
    <name type="scientific">Faecalibaculum rodentium</name>
    <dbReference type="NCBI Taxonomy" id="1702221"/>
    <lineage>
        <taxon>Bacteria</taxon>
        <taxon>Bacillati</taxon>
        <taxon>Bacillota</taxon>
        <taxon>Erysipelotrichia</taxon>
        <taxon>Erysipelotrichales</taxon>
        <taxon>Erysipelotrichaceae</taxon>
        <taxon>Faecalibaculum</taxon>
    </lineage>
</organism>
<dbReference type="Proteomes" id="UP000069771">
    <property type="component" value="Chromosome"/>
</dbReference>
<evidence type="ECO:0000313" key="3">
    <source>
        <dbReference type="Proteomes" id="UP000069771"/>
    </source>
</evidence>
<evidence type="ECO:0000313" key="2">
    <source>
        <dbReference type="EMBL" id="AMK53670.1"/>
    </source>
</evidence>
<accession>A0A140DSP3</accession>
<keyword evidence="3" id="KW-1185">Reference proteome</keyword>
<protein>
    <recommendedName>
        <fullName evidence="4">DUF4430 domain-containing protein</fullName>
    </recommendedName>
</protein>
<keyword evidence="1" id="KW-0732">Signal</keyword>
<gene>
    <name evidence="2" type="ORF">AALO17_05360</name>
</gene>
<sequence>MKNTMLAAGALSLALMAGCAGTKPADQTAALTDTSAQKTIHILAKDQNGNTVVDEDITTTAGNLTDALKSSEDLNATFENGEYGTMIMGLEGLATEDWNKGPWWTYESDNNTVCQKEGYCPAADDVIIADGDSFVFTFSSGS</sequence>
<dbReference type="GeneID" id="78477374"/>
<proteinExistence type="predicted"/>
<reference evidence="2 3" key="1">
    <citation type="journal article" date="2016" name="Gut Pathog.">
        <title>Whole genome sequencing of "Faecalibaculum rodentium" ALO17, isolated from C57BL/6J laboratory mouse feces.</title>
        <authorList>
            <person name="Lim S."/>
            <person name="Chang D.H."/>
            <person name="Ahn S."/>
            <person name="Kim B.C."/>
        </authorList>
    </citation>
    <scope>NUCLEOTIDE SEQUENCE [LARGE SCALE GENOMIC DNA]</scope>
    <source>
        <strain evidence="2 3">Alo17</strain>
    </source>
</reference>
<dbReference type="KEGG" id="fro:AALO17_05360"/>
<dbReference type="OrthoDB" id="1938220at2"/>
<dbReference type="RefSeq" id="WP_067555084.1">
    <property type="nucleotide sequence ID" value="NZ_CAMTBT010000019.1"/>
</dbReference>
<dbReference type="Gene3D" id="2.170.130.30">
    <property type="match status" value="1"/>
</dbReference>
<feature type="signal peptide" evidence="1">
    <location>
        <begin position="1"/>
        <end position="25"/>
    </location>
</feature>
<dbReference type="EMBL" id="CP011391">
    <property type="protein sequence ID" value="AMK53670.1"/>
    <property type="molecule type" value="Genomic_DNA"/>
</dbReference>
<feature type="chain" id="PRO_5007301969" description="DUF4430 domain-containing protein" evidence="1">
    <location>
        <begin position="26"/>
        <end position="142"/>
    </location>
</feature>
<name>A0A140DSP3_9FIRM</name>
<evidence type="ECO:0008006" key="4">
    <source>
        <dbReference type="Google" id="ProtNLM"/>
    </source>
</evidence>
<dbReference type="STRING" id="1702221.AALO17_05360"/>
<dbReference type="PROSITE" id="PS51257">
    <property type="entry name" value="PROKAR_LIPOPROTEIN"/>
    <property type="match status" value="1"/>
</dbReference>
<evidence type="ECO:0000256" key="1">
    <source>
        <dbReference type="SAM" id="SignalP"/>
    </source>
</evidence>